<evidence type="ECO:0000313" key="2">
    <source>
        <dbReference type="EMBL" id="EIP90044.1"/>
    </source>
</evidence>
<gene>
    <name evidence="2" type="ORF">A33K_13628</name>
</gene>
<keyword evidence="3" id="KW-1185">Reference proteome</keyword>
<reference evidence="3" key="1">
    <citation type="journal article" date="2012" name="J. Bacteriol.">
        <title>Revised Genome Sequence of Burkholderia thailandensis MSMB43 with Improved Annotation.</title>
        <authorList>
            <person name="Zhuo Y."/>
            <person name="Liu L."/>
            <person name="Wang Q."/>
            <person name="Liu X."/>
            <person name="Ren B."/>
            <person name="Liu M."/>
            <person name="Ni P."/>
            <person name="Cheng Y.Q."/>
            <person name="Zhang L."/>
        </authorList>
    </citation>
    <scope>NUCLEOTIDE SEQUENCE [LARGE SCALE GENOMIC DNA]</scope>
    <source>
        <strain evidence="3">MSMB43</strain>
    </source>
</reference>
<feature type="compositionally biased region" description="Low complexity" evidence="1">
    <location>
        <begin position="35"/>
        <end position="49"/>
    </location>
</feature>
<accession>A0ABN0GCM2</accession>
<dbReference type="Proteomes" id="UP000004682">
    <property type="component" value="Unassembled WGS sequence"/>
</dbReference>
<feature type="region of interest" description="Disordered" evidence="1">
    <location>
        <begin position="25"/>
        <end position="64"/>
    </location>
</feature>
<proteinExistence type="predicted"/>
<organism evidence="2 3">
    <name type="scientific">Burkholderia humptydooensis MSMB43</name>
    <dbReference type="NCBI Taxonomy" id="441157"/>
    <lineage>
        <taxon>Bacteria</taxon>
        <taxon>Pseudomonadati</taxon>
        <taxon>Pseudomonadota</taxon>
        <taxon>Betaproteobacteria</taxon>
        <taxon>Burkholderiales</taxon>
        <taxon>Burkholderiaceae</taxon>
        <taxon>Burkholderia</taxon>
        <taxon>pseudomallei group</taxon>
    </lineage>
</organism>
<evidence type="ECO:0000313" key="3">
    <source>
        <dbReference type="Proteomes" id="UP000004682"/>
    </source>
</evidence>
<name>A0ABN0GCM2_9BURK</name>
<dbReference type="EMBL" id="JH692061">
    <property type="protein sequence ID" value="EIP90044.1"/>
    <property type="molecule type" value="Genomic_DNA"/>
</dbReference>
<evidence type="ECO:0000256" key="1">
    <source>
        <dbReference type="SAM" id="MobiDB-lite"/>
    </source>
</evidence>
<sequence>MRESVGCAGAPAGWAAFAARRYRSSRTARSRRVPSARPAPEYSAAAALPSRRRVRSPPASARREYRHSTFATGFAFARQSDDR</sequence>
<feature type="compositionally biased region" description="Basic residues" evidence="1">
    <location>
        <begin position="25"/>
        <end position="34"/>
    </location>
</feature>
<protein>
    <submittedName>
        <fullName evidence="2">Uncharacterized protein</fullName>
    </submittedName>
</protein>